<evidence type="ECO:0000256" key="4">
    <source>
        <dbReference type="ARBA" id="ARBA00022679"/>
    </source>
</evidence>
<evidence type="ECO:0000256" key="3">
    <source>
        <dbReference type="ARBA" id="ARBA00022676"/>
    </source>
</evidence>
<dbReference type="InterPro" id="IPR001296">
    <property type="entry name" value="Glyco_trans_1"/>
</dbReference>
<evidence type="ECO:0000256" key="1">
    <source>
        <dbReference type="ARBA" id="ARBA00001478"/>
    </source>
</evidence>
<dbReference type="PROSITE" id="PS51257">
    <property type="entry name" value="PROKAR_LIPOPROTEIN"/>
    <property type="match status" value="1"/>
</dbReference>
<keyword evidence="8" id="KW-1185">Reference proteome</keyword>
<name>A0A4Y1WT49_9BACT</name>
<dbReference type="KEGG" id="acou:A5CBH24_13500"/>
<keyword evidence="3" id="KW-0328">Glycosyltransferase</keyword>
<dbReference type="CDD" id="cd03801">
    <property type="entry name" value="GT4_PimA-like"/>
    <property type="match status" value="1"/>
</dbReference>
<feature type="domain" description="Glycosyl transferase family 1" evidence="5">
    <location>
        <begin position="255"/>
        <end position="407"/>
    </location>
</feature>
<gene>
    <name evidence="7" type="ORF">A5CBH24_13500</name>
</gene>
<dbReference type="Proteomes" id="UP000318946">
    <property type="component" value="Chromosome"/>
</dbReference>
<organism evidence="7 8">
    <name type="scientific">Alistipes communis</name>
    <dbReference type="NCBI Taxonomy" id="2585118"/>
    <lineage>
        <taxon>Bacteria</taxon>
        <taxon>Pseudomonadati</taxon>
        <taxon>Bacteroidota</taxon>
        <taxon>Bacteroidia</taxon>
        <taxon>Bacteroidales</taxon>
        <taxon>Rikenellaceae</taxon>
        <taxon>Alistipes</taxon>
    </lineage>
</organism>
<evidence type="ECO:0000259" key="6">
    <source>
        <dbReference type="Pfam" id="PF08323"/>
    </source>
</evidence>
<sequence length="440" mass="49133">MRVLMFGWEFPPHIAGGLGTACYGMTRGLARNDVNVTFVMPRATGDEDQNYVRVVNASDVETLFGAASGDTEELWKKMSFIRIDSNMVPYVSPEEYKSYHDEYVRTGRKTWETTDLWKQRYTFSGKYGANLMEEVARYAMVAAQVARDLAGQFDVIHAHDWLTYFAGIAAKRVSGKPLVVHMHATEFDRSGENINSQTYAIERAGMEAADRVIAVSNLTRNIIVTRYGIPAEKVVTVHNAVRFAEAECAAPERGVGDKIVTFLGRITYQKGPDYFVEAAAKVLKRVPNVRFVMAGSGDMMNHVIRRVARLGIADRFHFTGFLRGEDVHRMFQLSDVYVMPSVSEPFGISPLEAMRSNVPVIISKQSGVAEVLDYALKVDYWDVDALSDAIYALITYPALAKMFAEKGLDEVTGLKWDNAAAKIKAVYQAVIDEAAARQRE</sequence>
<dbReference type="Pfam" id="PF08323">
    <property type="entry name" value="Glyco_transf_5"/>
    <property type="match status" value="1"/>
</dbReference>
<proteinExistence type="predicted"/>
<keyword evidence="4 7" id="KW-0808">Transferase</keyword>
<evidence type="ECO:0000259" key="5">
    <source>
        <dbReference type="Pfam" id="PF00534"/>
    </source>
</evidence>
<dbReference type="Pfam" id="PF00534">
    <property type="entry name" value="Glycos_transf_1"/>
    <property type="match status" value="1"/>
</dbReference>
<dbReference type="Gene3D" id="3.40.50.2000">
    <property type="entry name" value="Glycogen Phosphorylase B"/>
    <property type="match status" value="2"/>
</dbReference>
<dbReference type="EC" id="2.4.1.21" evidence="2"/>
<feature type="domain" description="Starch synthase catalytic" evidence="6">
    <location>
        <begin position="2"/>
        <end position="228"/>
    </location>
</feature>
<comment type="catalytic activity">
    <reaction evidence="1">
        <text>[(1-&gt;4)-alpha-D-glucosyl](n) + ADP-alpha-D-glucose = [(1-&gt;4)-alpha-D-glucosyl](n+1) + ADP + H(+)</text>
        <dbReference type="Rhea" id="RHEA:18189"/>
        <dbReference type="Rhea" id="RHEA-COMP:9584"/>
        <dbReference type="Rhea" id="RHEA-COMP:9587"/>
        <dbReference type="ChEBI" id="CHEBI:15378"/>
        <dbReference type="ChEBI" id="CHEBI:15444"/>
        <dbReference type="ChEBI" id="CHEBI:57498"/>
        <dbReference type="ChEBI" id="CHEBI:456216"/>
        <dbReference type="EC" id="2.4.1.21"/>
    </reaction>
</comment>
<dbReference type="RefSeq" id="WP_317129817.1">
    <property type="nucleotide sequence ID" value="NZ_AP019735.1"/>
</dbReference>
<dbReference type="GeneID" id="78342071"/>
<evidence type="ECO:0000313" key="8">
    <source>
        <dbReference type="Proteomes" id="UP000318946"/>
    </source>
</evidence>
<evidence type="ECO:0000256" key="2">
    <source>
        <dbReference type="ARBA" id="ARBA00012588"/>
    </source>
</evidence>
<accession>A0A4Y1WT49</accession>
<protein>
    <recommendedName>
        <fullName evidence="2">starch synthase</fullName>
        <ecNumber evidence="2">2.4.1.21</ecNumber>
    </recommendedName>
</protein>
<dbReference type="AlphaFoldDB" id="A0A4Y1WT49"/>
<dbReference type="GO" id="GO:0009011">
    <property type="term" value="F:alpha-1,4-glucan glucosyltransferase (ADP-glucose donor) activity"/>
    <property type="evidence" value="ECO:0007669"/>
    <property type="project" value="UniProtKB-EC"/>
</dbReference>
<reference evidence="8" key="1">
    <citation type="submission" date="2019-06" db="EMBL/GenBank/DDBJ databases">
        <title>Alistipes onderdonkii subsp. vulgaris subsp. nov., Alistipes dispar sp. nov. and Alistipes communis sp. nov., isolated from human faeces, and creation of Alistipes onderdonkii subsp. onderdonkii subsp. nov.</title>
        <authorList>
            <person name="Sakamoto M."/>
            <person name="Ikeyama N."/>
            <person name="Ogata Y."/>
            <person name="Suda W."/>
            <person name="Iino T."/>
            <person name="Hattori M."/>
            <person name="Ohkuma M."/>
        </authorList>
    </citation>
    <scope>NUCLEOTIDE SEQUENCE [LARGE SCALE GENOMIC DNA]</scope>
    <source>
        <strain evidence="8">5CBH24</strain>
    </source>
</reference>
<dbReference type="PANTHER" id="PTHR12526">
    <property type="entry name" value="GLYCOSYLTRANSFERASE"/>
    <property type="match status" value="1"/>
</dbReference>
<dbReference type="SUPFAM" id="SSF53756">
    <property type="entry name" value="UDP-Glycosyltransferase/glycogen phosphorylase"/>
    <property type="match status" value="1"/>
</dbReference>
<evidence type="ECO:0000313" key="7">
    <source>
        <dbReference type="EMBL" id="BBL04037.1"/>
    </source>
</evidence>
<dbReference type="PANTHER" id="PTHR12526:SF510">
    <property type="entry name" value="D-INOSITOL 3-PHOSPHATE GLYCOSYLTRANSFERASE"/>
    <property type="match status" value="1"/>
</dbReference>
<dbReference type="InterPro" id="IPR013534">
    <property type="entry name" value="Starch_synth_cat_dom"/>
</dbReference>
<dbReference type="EMBL" id="AP019735">
    <property type="protein sequence ID" value="BBL04037.1"/>
    <property type="molecule type" value="Genomic_DNA"/>
</dbReference>